<reference evidence="3 4" key="1">
    <citation type="submission" date="2022-04" db="EMBL/GenBank/DDBJ databases">
        <authorList>
            <person name="Ye Y.-Q."/>
            <person name="Du Z.-J."/>
        </authorList>
    </citation>
    <scope>NUCLEOTIDE SEQUENCE [LARGE SCALE GENOMIC DNA]</scope>
    <source>
        <strain evidence="3 4">A6E488</strain>
    </source>
</reference>
<dbReference type="PANTHER" id="PTHR43245:SF55">
    <property type="entry name" value="NAD(P)-BINDING DOMAIN-CONTAINING PROTEIN"/>
    <property type="match status" value="1"/>
</dbReference>
<evidence type="ECO:0000313" key="4">
    <source>
        <dbReference type="Proteomes" id="UP001320898"/>
    </source>
</evidence>
<dbReference type="RefSeq" id="WP_261618328.1">
    <property type="nucleotide sequence ID" value="NZ_JALIDZ010000014.1"/>
</dbReference>
<name>A0AAW5R6M2_9HYPH</name>
<feature type="domain" description="NAD-dependent epimerase/dehydratase" evidence="1">
    <location>
        <begin position="4"/>
        <end position="182"/>
    </location>
</feature>
<feature type="domain" description="Capsular polysaccharide assembling protein CapF C-terminal" evidence="2">
    <location>
        <begin position="256"/>
        <end position="366"/>
    </location>
</feature>
<evidence type="ECO:0000259" key="2">
    <source>
        <dbReference type="Pfam" id="PF14667"/>
    </source>
</evidence>
<accession>A0AAW5R6M2</accession>
<dbReference type="InterPro" id="IPR050177">
    <property type="entry name" value="Lipid_A_modif_metabolic_enz"/>
</dbReference>
<gene>
    <name evidence="3" type="ORF">MUB46_23035</name>
</gene>
<dbReference type="EMBL" id="JALIDZ010000014">
    <property type="protein sequence ID" value="MCT8974742.1"/>
    <property type="molecule type" value="Genomic_DNA"/>
</dbReference>
<dbReference type="Proteomes" id="UP001320898">
    <property type="component" value="Unassembled WGS sequence"/>
</dbReference>
<dbReference type="Pfam" id="PF14667">
    <property type="entry name" value="Polysacc_synt_C"/>
    <property type="match status" value="1"/>
</dbReference>
<dbReference type="InterPro" id="IPR036291">
    <property type="entry name" value="NAD(P)-bd_dom_sf"/>
</dbReference>
<dbReference type="Gene3D" id="3.40.50.720">
    <property type="entry name" value="NAD(P)-binding Rossmann-like Domain"/>
    <property type="match status" value="1"/>
</dbReference>
<protein>
    <submittedName>
        <fullName evidence="3">NAD-dependent epimerase/dehydratase family protein</fullName>
    </submittedName>
</protein>
<dbReference type="Pfam" id="PF01370">
    <property type="entry name" value="Epimerase"/>
    <property type="match status" value="1"/>
</dbReference>
<evidence type="ECO:0000259" key="1">
    <source>
        <dbReference type="Pfam" id="PF01370"/>
    </source>
</evidence>
<dbReference type="InterPro" id="IPR001509">
    <property type="entry name" value="Epimerase_deHydtase"/>
</dbReference>
<sequence length="395" mass="43044">MRKIAITGAKGLIGWHARAWLSVQPETQVVRVPKAAWTDAESLAGLLEGCDAVVHLAAMNRGADAEIRETNVRLARTLVDALDRLGGTPHVLHSSSTLAERDTGTHGTYGRSKREASEILSGWAATSGGAFTDMILPNVFGEGGRAFHNSVVSTFCHLLATGGEPKVDVDNEIAFLHAHQVACGIGDLIAQGATEEWRPSGTRITVSALLDTLKDMDSGYRAHFIPDLRDPFARDLFNTYRSYLYPDHYPVAFERHTDQRGTLVEAIREGNGGQVHYSNTHPGFTRGEHFHFRKVERFVVISGEAEIAIRRICGAEIMRFRVSGEKPVYVDMPTLHTHNLTNTGSGDMIAMFWSNELYDPAAPDTYRVPVELEAAAGAETTGGAGNETPGKVIAR</sequence>
<dbReference type="InterPro" id="IPR014710">
    <property type="entry name" value="RmlC-like_jellyroll"/>
</dbReference>
<evidence type="ECO:0000313" key="3">
    <source>
        <dbReference type="EMBL" id="MCT8974742.1"/>
    </source>
</evidence>
<proteinExistence type="predicted"/>
<dbReference type="AlphaFoldDB" id="A0AAW5R6M2"/>
<dbReference type="SUPFAM" id="SSF51182">
    <property type="entry name" value="RmlC-like cupins"/>
    <property type="match status" value="1"/>
</dbReference>
<dbReference type="CDD" id="cd07007">
    <property type="entry name" value="cupin_CapF-like_C"/>
    <property type="match status" value="1"/>
</dbReference>
<keyword evidence="4" id="KW-1185">Reference proteome</keyword>
<dbReference type="SUPFAM" id="SSF51735">
    <property type="entry name" value="NAD(P)-binding Rossmann-fold domains"/>
    <property type="match status" value="1"/>
</dbReference>
<organism evidence="3 4">
    <name type="scientific">Microbaculum marinisediminis</name>
    <dbReference type="NCBI Taxonomy" id="2931392"/>
    <lineage>
        <taxon>Bacteria</taxon>
        <taxon>Pseudomonadati</taxon>
        <taxon>Pseudomonadota</taxon>
        <taxon>Alphaproteobacteria</taxon>
        <taxon>Hyphomicrobiales</taxon>
        <taxon>Tepidamorphaceae</taxon>
        <taxon>Microbaculum</taxon>
    </lineage>
</organism>
<dbReference type="InterPro" id="IPR011051">
    <property type="entry name" value="RmlC_Cupin_sf"/>
</dbReference>
<dbReference type="Gene3D" id="2.60.120.10">
    <property type="entry name" value="Jelly Rolls"/>
    <property type="match status" value="1"/>
</dbReference>
<dbReference type="InterPro" id="IPR029303">
    <property type="entry name" value="CapF_C"/>
</dbReference>
<comment type="caution">
    <text evidence="3">The sequence shown here is derived from an EMBL/GenBank/DDBJ whole genome shotgun (WGS) entry which is preliminary data.</text>
</comment>
<dbReference type="PANTHER" id="PTHR43245">
    <property type="entry name" value="BIFUNCTIONAL POLYMYXIN RESISTANCE PROTEIN ARNA"/>
    <property type="match status" value="1"/>
</dbReference>